<evidence type="ECO:0000256" key="6">
    <source>
        <dbReference type="ARBA" id="ARBA00022660"/>
    </source>
</evidence>
<organism evidence="12 13">
    <name type="scientific">Mycetomoellerius zeteki</name>
    <dbReference type="NCBI Taxonomy" id="64791"/>
    <lineage>
        <taxon>Eukaryota</taxon>
        <taxon>Metazoa</taxon>
        <taxon>Ecdysozoa</taxon>
        <taxon>Arthropoda</taxon>
        <taxon>Hexapoda</taxon>
        <taxon>Insecta</taxon>
        <taxon>Pterygota</taxon>
        <taxon>Neoptera</taxon>
        <taxon>Endopterygota</taxon>
        <taxon>Hymenoptera</taxon>
        <taxon>Apocrita</taxon>
        <taxon>Aculeata</taxon>
        <taxon>Formicoidea</taxon>
        <taxon>Formicidae</taxon>
        <taxon>Myrmicinae</taxon>
        <taxon>Mycetomoellerius</taxon>
    </lineage>
</organism>
<keyword evidence="7" id="KW-0999">Mitochondrion inner membrane</keyword>
<comment type="function">
    <text evidence="1">Accessory subunit of the mitochondrial membrane respiratory chain NADH dehydrogenase (Complex I), that is believed not to be involved in catalysis. Complex I functions in the transfer of electrons from NADH to the respiratory chain. The immediate electron acceptor for the enzyme is believed to be ubiquinone.</text>
</comment>
<comment type="similarity">
    <text evidence="3">Belongs to the complex I NDUFB2 subunit family.</text>
</comment>
<feature type="non-terminal residue" evidence="12">
    <location>
        <position position="1"/>
    </location>
</feature>
<dbReference type="InterPro" id="IPR026627">
    <property type="entry name" value="NDUFB2_animal"/>
</dbReference>
<keyword evidence="11" id="KW-0472">Membrane</keyword>
<reference evidence="12 13" key="1">
    <citation type="submission" date="2015-09" db="EMBL/GenBank/DDBJ databases">
        <title>Trachymyrmex zeteki WGS genome.</title>
        <authorList>
            <person name="Nygaard S."/>
            <person name="Hu H."/>
            <person name="Boomsma J."/>
            <person name="Zhang G."/>
        </authorList>
    </citation>
    <scope>NUCLEOTIDE SEQUENCE [LARGE SCALE GENOMIC DNA]</scope>
    <source>
        <strain evidence="12">Tzet28-1</strain>
        <tissue evidence="12">Whole body</tissue>
    </source>
</reference>
<dbReference type="GO" id="GO:0032981">
    <property type="term" value="P:mitochondrial respiratory chain complex I assembly"/>
    <property type="evidence" value="ECO:0007669"/>
    <property type="project" value="TreeGrafter"/>
</dbReference>
<dbReference type="Proteomes" id="UP000075809">
    <property type="component" value="Unassembled WGS sequence"/>
</dbReference>
<evidence type="ECO:0000256" key="2">
    <source>
        <dbReference type="ARBA" id="ARBA00004443"/>
    </source>
</evidence>
<evidence type="ECO:0000256" key="3">
    <source>
        <dbReference type="ARBA" id="ARBA00005923"/>
    </source>
</evidence>
<keyword evidence="12" id="KW-0830">Ubiquinone</keyword>
<dbReference type="PANTHER" id="PTHR15223:SF1">
    <property type="entry name" value="NADH DEHYDROGENASE [UBIQUINONE] 1 BETA SUBCOMPLEX SUBUNIT 2, MITOCHONDRIAL"/>
    <property type="match status" value="1"/>
</dbReference>
<evidence type="ECO:0000256" key="1">
    <source>
        <dbReference type="ARBA" id="ARBA00003195"/>
    </source>
</evidence>
<dbReference type="PANTHER" id="PTHR15223">
    <property type="entry name" value="NADH-UBIQUINONE OXIDOREDUCTASE AGGG SUBUNIT"/>
    <property type="match status" value="1"/>
</dbReference>
<dbReference type="STRING" id="64791.A0A151X2Z1"/>
<evidence type="ECO:0000256" key="10">
    <source>
        <dbReference type="ARBA" id="ARBA00023128"/>
    </source>
</evidence>
<comment type="subcellular location">
    <subcellularLocation>
        <location evidence="2">Mitochondrion inner membrane</location>
        <topology evidence="2">Peripheral membrane protein</topology>
        <orientation evidence="2">Matrix side</orientation>
    </subcellularLocation>
</comment>
<gene>
    <name evidence="12" type="ORF">ALC60_06540</name>
</gene>
<protein>
    <submittedName>
        <fullName evidence="12">NADH dehydrogenase [ubiquinone] 1 beta subcomplex subunit 2, mitochondrial</fullName>
    </submittedName>
</protein>
<evidence type="ECO:0000256" key="5">
    <source>
        <dbReference type="ARBA" id="ARBA00022448"/>
    </source>
</evidence>
<keyword evidence="13" id="KW-1185">Reference proteome</keyword>
<evidence type="ECO:0000313" key="12">
    <source>
        <dbReference type="EMBL" id="KYQ54624.1"/>
    </source>
</evidence>
<dbReference type="Pfam" id="PF14813">
    <property type="entry name" value="NADH_B2"/>
    <property type="match status" value="1"/>
</dbReference>
<evidence type="ECO:0000256" key="11">
    <source>
        <dbReference type="ARBA" id="ARBA00023136"/>
    </source>
</evidence>
<dbReference type="GO" id="GO:0005743">
    <property type="term" value="C:mitochondrial inner membrane"/>
    <property type="evidence" value="ECO:0007669"/>
    <property type="project" value="UniProtKB-SubCell"/>
</dbReference>
<keyword evidence="5" id="KW-0813">Transport</keyword>
<accession>A0A151X2Z1</accession>
<evidence type="ECO:0000256" key="7">
    <source>
        <dbReference type="ARBA" id="ARBA00022792"/>
    </source>
</evidence>
<dbReference type="GO" id="GO:0045271">
    <property type="term" value="C:respiratory chain complex I"/>
    <property type="evidence" value="ECO:0007669"/>
    <property type="project" value="InterPro"/>
</dbReference>
<evidence type="ECO:0000313" key="13">
    <source>
        <dbReference type="Proteomes" id="UP000075809"/>
    </source>
</evidence>
<keyword evidence="10" id="KW-0496">Mitochondrion</keyword>
<name>A0A151X2Z1_9HYME</name>
<keyword evidence="6" id="KW-0679">Respiratory chain</keyword>
<keyword evidence="8" id="KW-0809">Transit peptide</keyword>
<keyword evidence="9" id="KW-0249">Electron transport</keyword>
<proteinExistence type="inferred from homology"/>
<evidence type="ECO:0000256" key="8">
    <source>
        <dbReference type="ARBA" id="ARBA00022946"/>
    </source>
</evidence>
<comment type="subunit">
    <text evidence="4">Complex I is composed of 45 different subunits.</text>
</comment>
<sequence>IMISRGLNLLKIAHRSSQSKAAATNLRSVRLCYSGYIYRNIGMAEEKKWVYAAEVFGGFMWWWVLWHFWHDFDHIVGEFPYPDPSKWTDEELGIPPDDYPEPAIRTL</sequence>
<evidence type="ECO:0000256" key="9">
    <source>
        <dbReference type="ARBA" id="ARBA00022982"/>
    </source>
</evidence>
<evidence type="ECO:0000256" key="4">
    <source>
        <dbReference type="ARBA" id="ARBA00011533"/>
    </source>
</evidence>
<dbReference type="AlphaFoldDB" id="A0A151X2Z1"/>
<dbReference type="EMBL" id="KQ982578">
    <property type="protein sequence ID" value="KYQ54624.1"/>
    <property type="molecule type" value="Genomic_DNA"/>
</dbReference>